<dbReference type="InterPro" id="IPR029058">
    <property type="entry name" value="AB_hydrolase_fold"/>
</dbReference>
<dbReference type="InterPro" id="IPR000639">
    <property type="entry name" value="Epox_hydrolase-like"/>
</dbReference>
<comment type="caution">
    <text evidence="2">The sequence shown here is derived from an EMBL/GenBank/DDBJ whole genome shotgun (WGS) entry which is preliminary data.</text>
</comment>
<name>A0A5A7NQT2_9MICC</name>
<feature type="domain" description="AB hydrolase-1" evidence="1">
    <location>
        <begin position="39"/>
        <end position="280"/>
    </location>
</feature>
<proteinExistence type="predicted"/>
<dbReference type="InterPro" id="IPR050266">
    <property type="entry name" value="AB_hydrolase_sf"/>
</dbReference>
<gene>
    <name evidence="2" type="ORF">NCCP1664_06580</name>
</gene>
<dbReference type="RefSeq" id="WP_149955772.1">
    <property type="nucleotide sequence ID" value="NZ_BKDJ01000002.1"/>
</dbReference>
<reference evidence="2 3" key="1">
    <citation type="submission" date="2019-09" db="EMBL/GenBank/DDBJ databases">
        <title>Arthrobacter zafarii sp. nov., a moderately thermotolerant and halotolerant actinobacterium isolated from Cholistan desert soil of Pakistan.</title>
        <authorList>
            <person name="Amin A."/>
            <person name="Ahmed I."/>
            <person name="Khalid N."/>
            <person name="Schumann P."/>
            <person name="Busse H.J."/>
            <person name="Khan I.U."/>
            <person name="Li S."/>
            <person name="Li W.J."/>
        </authorList>
    </citation>
    <scope>NUCLEOTIDE SEQUENCE [LARGE SCALE GENOMIC DNA]</scope>
    <source>
        <strain evidence="2 3">NCCP-1664</strain>
    </source>
</reference>
<dbReference type="Pfam" id="PF00561">
    <property type="entry name" value="Abhydrolase_1"/>
    <property type="match status" value="1"/>
</dbReference>
<dbReference type="GO" id="GO:0046464">
    <property type="term" value="P:acylglycerol catabolic process"/>
    <property type="evidence" value="ECO:0007669"/>
    <property type="project" value="TreeGrafter"/>
</dbReference>
<dbReference type="PANTHER" id="PTHR43798">
    <property type="entry name" value="MONOACYLGLYCEROL LIPASE"/>
    <property type="match status" value="1"/>
</dbReference>
<dbReference type="InterPro" id="IPR000073">
    <property type="entry name" value="AB_hydrolase_1"/>
</dbReference>
<sequence length="293" mass="30844">MSFDLPLAGTRPATVSDHAVEGARVRCWTYPAAGRPKSTILMVHGFRGDRHGLARIVDALPGHTLVVPDLPGFGESSPFPALPHSTASYGLVLGALRRDLDLPGDTVLLGHSFGSIVASHYLAAHPGDFARLVLVNPISEPALEGPKAVLSKLAAGYYALARALPERPGLAVLRSRLVADAMSAVMSKTRDPGVRAYVFDQHRRYFGGFSNRRMLAEAFNASIGGHVGQVAPAIGAPTLLIAGELDEIGSVASQESLAALFPDATLRVIPGVGHLVHYETPAEAAALVEDFLA</sequence>
<dbReference type="SUPFAM" id="SSF53474">
    <property type="entry name" value="alpha/beta-Hydrolases"/>
    <property type="match status" value="1"/>
</dbReference>
<dbReference type="PRINTS" id="PR00412">
    <property type="entry name" value="EPOXHYDRLASE"/>
</dbReference>
<dbReference type="PANTHER" id="PTHR43798:SF5">
    <property type="entry name" value="MONOACYLGLYCEROL LIPASE ABHD6"/>
    <property type="match status" value="1"/>
</dbReference>
<dbReference type="Gene3D" id="3.40.50.1820">
    <property type="entry name" value="alpha/beta hydrolase"/>
    <property type="match status" value="1"/>
</dbReference>
<dbReference type="PRINTS" id="PR00111">
    <property type="entry name" value="ABHYDROLASE"/>
</dbReference>
<keyword evidence="2" id="KW-0378">Hydrolase</keyword>
<protein>
    <submittedName>
        <fullName evidence="2">Alpha/beta hydrolase fold protein</fullName>
    </submittedName>
</protein>
<dbReference type="Proteomes" id="UP000325307">
    <property type="component" value="Unassembled WGS sequence"/>
</dbReference>
<accession>A0A5A7NQT2</accession>
<dbReference type="EMBL" id="BKDJ01000002">
    <property type="protein sequence ID" value="GER22161.1"/>
    <property type="molecule type" value="Genomic_DNA"/>
</dbReference>
<keyword evidence="3" id="KW-1185">Reference proteome</keyword>
<evidence type="ECO:0000313" key="2">
    <source>
        <dbReference type="EMBL" id="GER22161.1"/>
    </source>
</evidence>
<dbReference type="GO" id="GO:0016020">
    <property type="term" value="C:membrane"/>
    <property type="evidence" value="ECO:0007669"/>
    <property type="project" value="TreeGrafter"/>
</dbReference>
<dbReference type="GO" id="GO:0047372">
    <property type="term" value="F:monoacylglycerol lipase activity"/>
    <property type="evidence" value="ECO:0007669"/>
    <property type="project" value="TreeGrafter"/>
</dbReference>
<dbReference type="AlphaFoldDB" id="A0A5A7NQT2"/>
<organism evidence="2 3">
    <name type="scientific">Zafaria cholistanensis</name>
    <dbReference type="NCBI Taxonomy" id="1682741"/>
    <lineage>
        <taxon>Bacteria</taxon>
        <taxon>Bacillati</taxon>
        <taxon>Actinomycetota</taxon>
        <taxon>Actinomycetes</taxon>
        <taxon>Micrococcales</taxon>
        <taxon>Micrococcaceae</taxon>
        <taxon>Zafaria</taxon>
    </lineage>
</organism>
<evidence type="ECO:0000259" key="1">
    <source>
        <dbReference type="Pfam" id="PF00561"/>
    </source>
</evidence>
<evidence type="ECO:0000313" key="3">
    <source>
        <dbReference type="Proteomes" id="UP000325307"/>
    </source>
</evidence>
<dbReference type="OrthoDB" id="5195507at2"/>